<reference evidence="9" key="1">
    <citation type="submission" date="2021-01" db="EMBL/GenBank/DDBJ databases">
        <authorList>
            <person name="Zahm M."/>
            <person name="Roques C."/>
            <person name="Cabau C."/>
            <person name="Klopp C."/>
            <person name="Donnadieu C."/>
            <person name="Jouanno E."/>
            <person name="Lampietro C."/>
            <person name="Louis A."/>
            <person name="Herpin A."/>
            <person name="Echchiki A."/>
            <person name="Berthelot C."/>
            <person name="Parey E."/>
            <person name="Roest-Crollius H."/>
            <person name="Braasch I."/>
            <person name="Postlethwait J."/>
            <person name="Bobe J."/>
            <person name="Montfort J."/>
            <person name="Bouchez O."/>
            <person name="Begum T."/>
            <person name="Mejri S."/>
            <person name="Adams A."/>
            <person name="Chen W.-J."/>
            <person name="Guiguen Y."/>
        </authorList>
    </citation>
    <scope>NUCLEOTIDE SEQUENCE</scope>
    <source>
        <strain evidence="9">YG-15Mar2019-1</strain>
        <tissue evidence="9">Brain</tissue>
    </source>
</reference>
<dbReference type="FunFam" id="2.170.300.10:FF:000041">
    <property type="entry name" value="Tyrosine protein kinase receptor tie-1, putative"/>
    <property type="match status" value="1"/>
</dbReference>
<keyword evidence="2 7" id="KW-0732">Signal</keyword>
<keyword evidence="4 5" id="KW-1015">Disulfide bond</keyword>
<dbReference type="OrthoDB" id="192253at2759"/>
<feature type="chain" id="PRO_5039205247" description="EGF-like domain-containing protein" evidence="7">
    <location>
        <begin position="25"/>
        <end position="596"/>
    </location>
</feature>
<evidence type="ECO:0000259" key="8">
    <source>
        <dbReference type="PROSITE" id="PS50026"/>
    </source>
</evidence>
<protein>
    <recommendedName>
        <fullName evidence="8">EGF-like domain-containing protein</fullName>
    </recommendedName>
</protein>
<feature type="disulfide bond" evidence="5">
    <location>
        <begin position="433"/>
        <end position="442"/>
    </location>
</feature>
<dbReference type="SMART" id="SM00181">
    <property type="entry name" value="EGF"/>
    <property type="match status" value="3"/>
</dbReference>
<evidence type="ECO:0000313" key="9">
    <source>
        <dbReference type="EMBL" id="KAG7457747.1"/>
    </source>
</evidence>
<keyword evidence="3" id="KW-0677">Repeat</keyword>
<evidence type="ECO:0000313" key="10">
    <source>
        <dbReference type="Proteomes" id="UP001046870"/>
    </source>
</evidence>
<evidence type="ECO:0000256" key="4">
    <source>
        <dbReference type="ARBA" id="ARBA00023157"/>
    </source>
</evidence>
<comment type="caution">
    <text evidence="5">Lacks conserved residue(s) required for the propagation of feature annotation.</text>
</comment>
<dbReference type="PANTHER" id="PTHR40446">
    <property type="entry name" value="N-ACETYLGLUCOSAMINE-1-PHOSPHODIESTER ALPHA-N-ACETYLGLUCOSAMINIDASE"/>
    <property type="match status" value="1"/>
</dbReference>
<evidence type="ECO:0000256" key="3">
    <source>
        <dbReference type="ARBA" id="ARBA00022737"/>
    </source>
</evidence>
<feature type="region of interest" description="Disordered" evidence="6">
    <location>
        <begin position="577"/>
        <end position="596"/>
    </location>
</feature>
<dbReference type="InterPro" id="IPR018711">
    <property type="entry name" value="NAGPA"/>
</dbReference>
<dbReference type="SMART" id="SM00180">
    <property type="entry name" value="EGF_Lam"/>
    <property type="match status" value="1"/>
</dbReference>
<dbReference type="CDD" id="cd00055">
    <property type="entry name" value="EGF_Lam"/>
    <property type="match status" value="1"/>
</dbReference>
<dbReference type="EMBL" id="JAFDVH010000021">
    <property type="protein sequence ID" value="KAG7457747.1"/>
    <property type="molecule type" value="Genomic_DNA"/>
</dbReference>
<keyword evidence="1 5" id="KW-0245">EGF-like domain</keyword>
<gene>
    <name evidence="9" type="ORF">MATL_G00230660</name>
</gene>
<dbReference type="AlphaFoldDB" id="A0A9D3PF47"/>
<dbReference type="PROSITE" id="PS00022">
    <property type="entry name" value="EGF_1"/>
    <property type="match status" value="2"/>
</dbReference>
<evidence type="ECO:0000256" key="6">
    <source>
        <dbReference type="SAM" id="MobiDB-lite"/>
    </source>
</evidence>
<keyword evidence="10" id="KW-1185">Reference proteome</keyword>
<evidence type="ECO:0000256" key="5">
    <source>
        <dbReference type="PROSITE-ProRule" id="PRU00076"/>
    </source>
</evidence>
<evidence type="ECO:0000256" key="2">
    <source>
        <dbReference type="ARBA" id="ARBA00022729"/>
    </source>
</evidence>
<dbReference type="GO" id="GO:0033299">
    <property type="term" value="P:secretion of lysosomal enzymes"/>
    <property type="evidence" value="ECO:0007669"/>
    <property type="project" value="TreeGrafter"/>
</dbReference>
<dbReference type="PROSITE" id="PS01186">
    <property type="entry name" value="EGF_2"/>
    <property type="match status" value="1"/>
</dbReference>
<dbReference type="Pfam" id="PF23106">
    <property type="entry name" value="EGF_Teneurin"/>
    <property type="match status" value="1"/>
</dbReference>
<comment type="caution">
    <text evidence="9">The sequence shown here is derived from an EMBL/GenBank/DDBJ whole genome shotgun (WGS) entry which is preliminary data.</text>
</comment>
<evidence type="ECO:0000256" key="1">
    <source>
        <dbReference type="ARBA" id="ARBA00022536"/>
    </source>
</evidence>
<accession>A0A9D3PF47</accession>
<dbReference type="Gene3D" id="2.10.25.10">
    <property type="entry name" value="Laminin"/>
    <property type="match status" value="1"/>
</dbReference>
<dbReference type="InterPro" id="IPR002049">
    <property type="entry name" value="LE_dom"/>
</dbReference>
<proteinExistence type="predicted"/>
<sequence>MAASRVNCLSISVILCGMILSSRGDNVRNSVNEDLLQPYPKSQRHGPSHSHRYVRDCQHVRFGNVTHETWRSSHDTGLPMAESKIFISAVSSNSAKPRWVTGHMTFVNNPLRTFSVLEPGGPGGCESHRRETVEQTSRPKKCLFAQNGGYFSTKTGECLGNVVSDGTLVKDGKGVQNAQFGIKKDGTLVFGYLSEEEVLDKVNPFVQLVSGVVWLLRNGEPYINESIAAECEETQETGPFHRFVNAMSARTAVGHDAAGRLILFHIDGQTEIRGMNLWEVAHFLKEQGVINAINLDGGGSSTYVVNGSLASYPSDHSVSDPMWRSARKVSTVLCVHEPWCEPEDCSGHGECVEGECVCHTGWRGPACSNLTCQAPSCGDHGLCSHYGCVCDAGWKGSNCSEECEPGFYGDGCNQTCACLNGGVCDPVHGRCTCPAGFRGVSCEQACPIGFYGLNCEQECRCQDMCPCDPVTGACNITYSGEVNSSMHRAGHCLATWMFKSWKEEETAHKPRSYFTESTWMIITSLLSTLLLASTVCNLIQRSRSSEALLHKNDYSYVPLSEVNRRLSLEDLTEPASVMNSSKGMLQQNNSDSEDSS</sequence>
<feature type="signal peptide" evidence="7">
    <location>
        <begin position="1"/>
        <end position="24"/>
    </location>
</feature>
<feature type="compositionally biased region" description="Polar residues" evidence="6">
    <location>
        <begin position="577"/>
        <end position="590"/>
    </location>
</feature>
<dbReference type="Proteomes" id="UP001046870">
    <property type="component" value="Chromosome 21"/>
</dbReference>
<dbReference type="PANTHER" id="PTHR40446:SF2">
    <property type="entry name" value="N-ACETYLGLUCOSAMINE-1-PHOSPHODIESTER ALPHA-N-ACETYLGLUCOSAMINIDASE"/>
    <property type="match status" value="1"/>
</dbReference>
<evidence type="ECO:0000256" key="7">
    <source>
        <dbReference type="SAM" id="SignalP"/>
    </source>
</evidence>
<name>A0A9D3PF47_MEGAT</name>
<organism evidence="9 10">
    <name type="scientific">Megalops atlanticus</name>
    <name type="common">Tarpon</name>
    <name type="synonym">Clupea gigantea</name>
    <dbReference type="NCBI Taxonomy" id="7932"/>
    <lineage>
        <taxon>Eukaryota</taxon>
        <taxon>Metazoa</taxon>
        <taxon>Chordata</taxon>
        <taxon>Craniata</taxon>
        <taxon>Vertebrata</taxon>
        <taxon>Euteleostomi</taxon>
        <taxon>Actinopterygii</taxon>
        <taxon>Neopterygii</taxon>
        <taxon>Teleostei</taxon>
        <taxon>Elopiformes</taxon>
        <taxon>Megalopidae</taxon>
        <taxon>Megalops</taxon>
    </lineage>
</organism>
<dbReference type="InterPro" id="IPR000742">
    <property type="entry name" value="EGF"/>
</dbReference>
<dbReference type="Pfam" id="PF09992">
    <property type="entry name" value="NAGPA"/>
    <property type="match status" value="1"/>
</dbReference>
<feature type="domain" description="EGF-like" evidence="8">
    <location>
        <begin position="408"/>
        <end position="443"/>
    </location>
</feature>
<dbReference type="Gene3D" id="2.170.300.10">
    <property type="entry name" value="Tie2 ligand-binding domain superfamily"/>
    <property type="match status" value="1"/>
</dbReference>
<dbReference type="PROSITE" id="PS50026">
    <property type="entry name" value="EGF_3"/>
    <property type="match status" value="1"/>
</dbReference>